<accession>A0A6C0KJ23</accession>
<evidence type="ECO:0000313" key="1">
    <source>
        <dbReference type="EMBL" id="QHU17945.1"/>
    </source>
</evidence>
<sequence>MKYVYILMNHSYSYCEFLQKQLLLCQYSNSKDCNERIKFMEKLNCNKNIHIIYNDQTKKPNNPKK</sequence>
<organism evidence="1">
    <name type="scientific">viral metagenome</name>
    <dbReference type="NCBI Taxonomy" id="1070528"/>
    <lineage>
        <taxon>unclassified sequences</taxon>
        <taxon>metagenomes</taxon>
        <taxon>organismal metagenomes</taxon>
    </lineage>
</organism>
<dbReference type="AlphaFoldDB" id="A0A6C0KJ23"/>
<dbReference type="EMBL" id="MN740920">
    <property type="protein sequence ID" value="QHU17945.1"/>
    <property type="molecule type" value="Genomic_DNA"/>
</dbReference>
<protein>
    <submittedName>
        <fullName evidence="1">Uncharacterized protein</fullName>
    </submittedName>
</protein>
<proteinExistence type="predicted"/>
<name>A0A6C0KJ23_9ZZZZ</name>
<reference evidence="1" key="1">
    <citation type="journal article" date="2020" name="Nature">
        <title>Giant virus diversity and host interactions through global metagenomics.</title>
        <authorList>
            <person name="Schulz F."/>
            <person name="Roux S."/>
            <person name="Paez-Espino D."/>
            <person name="Jungbluth S."/>
            <person name="Walsh D.A."/>
            <person name="Denef V.J."/>
            <person name="McMahon K.D."/>
            <person name="Konstantinidis K.T."/>
            <person name="Eloe-Fadrosh E.A."/>
            <person name="Kyrpides N.C."/>
            <person name="Woyke T."/>
        </authorList>
    </citation>
    <scope>NUCLEOTIDE SEQUENCE</scope>
    <source>
        <strain evidence="1">GVMAG-S-3300012919-55</strain>
    </source>
</reference>